<dbReference type="InterPro" id="IPR007627">
    <property type="entry name" value="RNA_pol_sigma70_r2"/>
</dbReference>
<organism evidence="9 10">
    <name type="scientific">Gimesia maris</name>
    <dbReference type="NCBI Taxonomy" id="122"/>
    <lineage>
        <taxon>Bacteria</taxon>
        <taxon>Pseudomonadati</taxon>
        <taxon>Planctomycetota</taxon>
        <taxon>Planctomycetia</taxon>
        <taxon>Planctomycetales</taxon>
        <taxon>Planctomycetaceae</taxon>
        <taxon>Gimesia</taxon>
    </lineage>
</organism>
<dbReference type="SUPFAM" id="SSF88659">
    <property type="entry name" value="Sigma3 and sigma4 domains of RNA polymerase sigma factors"/>
    <property type="match status" value="1"/>
</dbReference>
<dbReference type="InterPro" id="IPR013324">
    <property type="entry name" value="RNA_pol_sigma_r3/r4-like"/>
</dbReference>
<dbReference type="Pfam" id="PF04542">
    <property type="entry name" value="Sigma70_r2"/>
    <property type="match status" value="1"/>
</dbReference>
<dbReference type="Pfam" id="PF08281">
    <property type="entry name" value="Sigma70_r4_2"/>
    <property type="match status" value="1"/>
</dbReference>
<dbReference type="Gene3D" id="1.10.10.10">
    <property type="entry name" value="Winged helix-like DNA-binding domain superfamily/Winged helix DNA-binding domain"/>
    <property type="match status" value="1"/>
</dbReference>
<dbReference type="GO" id="GO:0006352">
    <property type="term" value="P:DNA-templated transcription initiation"/>
    <property type="evidence" value="ECO:0007669"/>
    <property type="project" value="InterPro"/>
</dbReference>
<dbReference type="CDD" id="cd06171">
    <property type="entry name" value="Sigma70_r4"/>
    <property type="match status" value="1"/>
</dbReference>
<dbReference type="InterPro" id="IPR000838">
    <property type="entry name" value="RNA_pol_sigma70_ECF_CS"/>
</dbReference>
<dbReference type="PANTHER" id="PTHR43133:SF25">
    <property type="entry name" value="RNA POLYMERASE SIGMA FACTOR RFAY-RELATED"/>
    <property type="match status" value="1"/>
</dbReference>
<dbReference type="NCBIfam" id="TIGR02937">
    <property type="entry name" value="sigma70-ECF"/>
    <property type="match status" value="1"/>
</dbReference>
<proteinExistence type="inferred from homology"/>
<reference evidence="9 10" key="1">
    <citation type="journal article" date="2018" name="Nat. Biotechnol.">
        <title>A standardized bacterial taxonomy based on genome phylogeny substantially revises the tree of life.</title>
        <authorList>
            <person name="Parks D.H."/>
            <person name="Chuvochina M."/>
            <person name="Waite D.W."/>
            <person name="Rinke C."/>
            <person name="Skarshewski A."/>
            <person name="Chaumeil P.A."/>
            <person name="Hugenholtz P."/>
        </authorList>
    </citation>
    <scope>NUCLEOTIDE SEQUENCE [LARGE SCALE GENOMIC DNA]</scope>
    <source>
        <strain evidence="9">UBA9375</strain>
    </source>
</reference>
<feature type="domain" description="RNA polymerase sigma factor 70 region 4 type 2" evidence="8">
    <location>
        <begin position="105"/>
        <end position="157"/>
    </location>
</feature>
<dbReference type="AlphaFoldDB" id="A0A3D3R980"/>
<dbReference type="Proteomes" id="UP000263642">
    <property type="component" value="Unassembled WGS sequence"/>
</dbReference>
<keyword evidence="3 6" id="KW-0731">Sigma factor</keyword>
<evidence type="ECO:0000256" key="1">
    <source>
        <dbReference type="ARBA" id="ARBA00010641"/>
    </source>
</evidence>
<evidence type="ECO:0000313" key="10">
    <source>
        <dbReference type="Proteomes" id="UP000263642"/>
    </source>
</evidence>
<evidence type="ECO:0000256" key="5">
    <source>
        <dbReference type="ARBA" id="ARBA00023163"/>
    </source>
</evidence>
<dbReference type="SUPFAM" id="SSF88946">
    <property type="entry name" value="Sigma2 domain of RNA polymerase sigma factors"/>
    <property type="match status" value="1"/>
</dbReference>
<protein>
    <recommendedName>
        <fullName evidence="6">RNA polymerase sigma factor</fullName>
    </recommendedName>
</protein>
<evidence type="ECO:0000256" key="4">
    <source>
        <dbReference type="ARBA" id="ARBA00023125"/>
    </source>
</evidence>
<dbReference type="InterPro" id="IPR014284">
    <property type="entry name" value="RNA_pol_sigma-70_dom"/>
</dbReference>
<sequence length="173" mass="20025">MSLSNHSNSDELTRLVDEHYQLLFRYAYRLSGDNADAEDLTQQTYLIAQKKLSQLRDPKLARSWLCTILRNLFLKKVTHKKGAVSLSLTFDLASEETITPELTSQELQKALDELTEEFRVPLLMYYFEERSYKEISSELSIPVGTVMSRLSRAKSFLQERFSEPLRDVTAIHS</sequence>
<evidence type="ECO:0000256" key="2">
    <source>
        <dbReference type="ARBA" id="ARBA00023015"/>
    </source>
</evidence>
<accession>A0A3D3R980</accession>
<comment type="caution">
    <text evidence="9">The sequence shown here is derived from an EMBL/GenBank/DDBJ whole genome shotgun (WGS) entry which is preliminary data.</text>
</comment>
<gene>
    <name evidence="9" type="ORF">DIT97_21100</name>
</gene>
<evidence type="ECO:0000256" key="6">
    <source>
        <dbReference type="RuleBase" id="RU000716"/>
    </source>
</evidence>
<dbReference type="EMBL" id="DQAY01000128">
    <property type="protein sequence ID" value="HCO25393.1"/>
    <property type="molecule type" value="Genomic_DNA"/>
</dbReference>
<dbReference type="PANTHER" id="PTHR43133">
    <property type="entry name" value="RNA POLYMERASE ECF-TYPE SIGMA FACTO"/>
    <property type="match status" value="1"/>
</dbReference>
<dbReference type="Gene3D" id="1.10.1740.10">
    <property type="match status" value="1"/>
</dbReference>
<dbReference type="GO" id="GO:0016987">
    <property type="term" value="F:sigma factor activity"/>
    <property type="evidence" value="ECO:0007669"/>
    <property type="project" value="UniProtKB-KW"/>
</dbReference>
<dbReference type="InterPro" id="IPR039425">
    <property type="entry name" value="RNA_pol_sigma-70-like"/>
</dbReference>
<feature type="domain" description="RNA polymerase sigma-70 region 2" evidence="7">
    <location>
        <begin position="15"/>
        <end position="79"/>
    </location>
</feature>
<dbReference type="InterPro" id="IPR013249">
    <property type="entry name" value="RNA_pol_sigma70_r4_t2"/>
</dbReference>
<evidence type="ECO:0000313" key="9">
    <source>
        <dbReference type="EMBL" id="HCO25393.1"/>
    </source>
</evidence>
<keyword evidence="5 6" id="KW-0804">Transcription</keyword>
<keyword evidence="2 6" id="KW-0805">Transcription regulation</keyword>
<evidence type="ECO:0000256" key="3">
    <source>
        <dbReference type="ARBA" id="ARBA00023082"/>
    </source>
</evidence>
<dbReference type="GO" id="GO:0003677">
    <property type="term" value="F:DNA binding"/>
    <property type="evidence" value="ECO:0007669"/>
    <property type="project" value="UniProtKB-KW"/>
</dbReference>
<evidence type="ECO:0000259" key="8">
    <source>
        <dbReference type="Pfam" id="PF08281"/>
    </source>
</evidence>
<keyword evidence="4 6" id="KW-0238">DNA-binding</keyword>
<evidence type="ECO:0000259" key="7">
    <source>
        <dbReference type="Pfam" id="PF04542"/>
    </source>
</evidence>
<dbReference type="InterPro" id="IPR036388">
    <property type="entry name" value="WH-like_DNA-bd_sf"/>
</dbReference>
<name>A0A3D3R980_9PLAN</name>
<dbReference type="PROSITE" id="PS01063">
    <property type="entry name" value="SIGMA70_ECF"/>
    <property type="match status" value="1"/>
</dbReference>
<comment type="similarity">
    <text evidence="1 6">Belongs to the sigma-70 factor family. ECF subfamily.</text>
</comment>
<dbReference type="InterPro" id="IPR013325">
    <property type="entry name" value="RNA_pol_sigma_r2"/>
</dbReference>